<keyword evidence="6" id="KW-0472">Membrane</keyword>
<dbReference type="InterPro" id="IPR008663">
    <property type="entry name" value="LECT2"/>
</dbReference>
<dbReference type="InterPro" id="IPR011055">
    <property type="entry name" value="Dup_hybrid_motif"/>
</dbReference>
<keyword evidence="6" id="KW-0812">Transmembrane</keyword>
<feature type="transmembrane region" description="Helical" evidence="6">
    <location>
        <begin position="14"/>
        <end position="33"/>
    </location>
</feature>
<dbReference type="PANTHER" id="PTHR11329:SF0">
    <property type="entry name" value="LEUKOCYTE CELL-DERIVED CHEMOTAXIN-2"/>
    <property type="match status" value="1"/>
</dbReference>
<evidence type="ECO:0000256" key="4">
    <source>
        <dbReference type="ARBA" id="ARBA00023157"/>
    </source>
</evidence>
<evidence type="ECO:0000256" key="5">
    <source>
        <dbReference type="ARBA" id="ARBA00024361"/>
    </source>
</evidence>
<organism evidence="8 9">
    <name type="scientific">Flagellimonas aequoris</name>
    <dbReference type="NCBI Taxonomy" id="2306997"/>
    <lineage>
        <taxon>Bacteria</taxon>
        <taxon>Pseudomonadati</taxon>
        <taxon>Bacteroidota</taxon>
        <taxon>Flavobacteriia</taxon>
        <taxon>Flavobacteriales</taxon>
        <taxon>Flavobacteriaceae</taxon>
        <taxon>Flagellimonas</taxon>
    </lineage>
</organism>
<keyword evidence="2" id="KW-0732">Signal</keyword>
<sequence length="169" mass="19233">MVHLSGHTRTKEKLILGVLVFMILAIFRIMKFFALNGTGKIRLCDAWGCGHFNAPRGDHKHKGIDFDIPFGSVVYAPFPCKVVRLGFPYSDDTSYRLVEIQGTGNYSDYKAKIMYVKDLPSVGETFKEGQKLCIADDITKRYSSTMTNHVHFELYAKDELLNPEPFFKV</sequence>
<dbReference type="PANTHER" id="PTHR11329">
    <property type="entry name" value="LEUKOCYTE CELL-DERIVED CHEMOTAXIN 2"/>
    <property type="match status" value="1"/>
</dbReference>
<reference evidence="8 9" key="1">
    <citation type="submission" date="2018-08" db="EMBL/GenBank/DDBJ databases">
        <title>Proposal of Muricauda 72 sp.nov. and Muricauda NH166 sp.nov., isolated from seawater.</title>
        <authorList>
            <person name="Cheng H."/>
            <person name="Wu Y.-H."/>
            <person name="Guo L.-L."/>
            <person name="Xu X.-W."/>
        </authorList>
    </citation>
    <scope>NUCLEOTIDE SEQUENCE [LARGE SCALE GENOMIC DNA]</scope>
    <source>
        <strain evidence="8 9">NH166</strain>
    </source>
</reference>
<keyword evidence="3" id="KW-0862">Zinc</keyword>
<evidence type="ECO:0000313" key="9">
    <source>
        <dbReference type="Proteomes" id="UP000284189"/>
    </source>
</evidence>
<dbReference type="Pfam" id="PF01551">
    <property type="entry name" value="Peptidase_M23"/>
    <property type="match status" value="1"/>
</dbReference>
<name>A0A418N487_9FLAO</name>
<dbReference type="AlphaFoldDB" id="A0A418N487"/>
<evidence type="ECO:0000256" key="2">
    <source>
        <dbReference type="ARBA" id="ARBA00022729"/>
    </source>
</evidence>
<gene>
    <name evidence="8" type="ORF">D2U88_16105</name>
</gene>
<dbReference type="Proteomes" id="UP000284189">
    <property type="component" value="Unassembled WGS sequence"/>
</dbReference>
<accession>A0A418N487</accession>
<evidence type="ECO:0000256" key="3">
    <source>
        <dbReference type="ARBA" id="ARBA00022833"/>
    </source>
</evidence>
<dbReference type="CDD" id="cd12797">
    <property type="entry name" value="M23_peptidase"/>
    <property type="match status" value="1"/>
</dbReference>
<keyword evidence="1" id="KW-0479">Metal-binding</keyword>
<dbReference type="InterPro" id="IPR016047">
    <property type="entry name" value="M23ase_b-sheet_dom"/>
</dbReference>
<evidence type="ECO:0000313" key="8">
    <source>
        <dbReference type="EMBL" id="RIV68711.1"/>
    </source>
</evidence>
<dbReference type="Gene3D" id="2.70.70.10">
    <property type="entry name" value="Glucose Permease (Domain IIA)"/>
    <property type="match status" value="1"/>
</dbReference>
<feature type="domain" description="M23ase beta-sheet core" evidence="7">
    <location>
        <begin position="60"/>
        <end position="163"/>
    </location>
</feature>
<evidence type="ECO:0000259" key="7">
    <source>
        <dbReference type="Pfam" id="PF01551"/>
    </source>
</evidence>
<dbReference type="GO" id="GO:0046872">
    <property type="term" value="F:metal ion binding"/>
    <property type="evidence" value="ECO:0007669"/>
    <property type="project" value="UniProtKB-KW"/>
</dbReference>
<keyword evidence="6" id="KW-1133">Transmembrane helix</keyword>
<evidence type="ECO:0000256" key="6">
    <source>
        <dbReference type="SAM" id="Phobius"/>
    </source>
</evidence>
<comment type="similarity">
    <text evidence="5">Belongs to the LECT2/MIM-1 family.</text>
</comment>
<keyword evidence="4" id="KW-1015">Disulfide bond</keyword>
<protein>
    <submittedName>
        <fullName evidence="8">M23 family peptidase</fullName>
    </submittedName>
</protein>
<proteinExistence type="inferred from homology"/>
<dbReference type="SUPFAM" id="SSF51261">
    <property type="entry name" value="Duplicated hybrid motif"/>
    <property type="match status" value="1"/>
</dbReference>
<evidence type="ECO:0000256" key="1">
    <source>
        <dbReference type="ARBA" id="ARBA00022723"/>
    </source>
</evidence>
<comment type="caution">
    <text evidence="8">The sequence shown here is derived from an EMBL/GenBank/DDBJ whole genome shotgun (WGS) entry which is preliminary data.</text>
</comment>
<dbReference type="EMBL" id="QXFJ01000030">
    <property type="protein sequence ID" value="RIV68711.1"/>
    <property type="molecule type" value="Genomic_DNA"/>
</dbReference>